<comment type="subcellular location">
    <subcellularLocation>
        <location evidence="1">Membrane</location>
    </subcellularLocation>
</comment>
<dbReference type="InterPro" id="IPR027094">
    <property type="entry name" value="Mitofusin_fam"/>
</dbReference>
<dbReference type="PANTHER" id="PTHR10465:SF0">
    <property type="entry name" value="SARCALUMENIN"/>
    <property type="match status" value="1"/>
</dbReference>
<dbReference type="InterPro" id="IPR045063">
    <property type="entry name" value="Dynamin_N"/>
</dbReference>
<keyword evidence="6" id="KW-0175">Coiled coil</keyword>
<organism evidence="8 9">
    <name type="scientific">Oceanobacillus kimchii</name>
    <dbReference type="NCBI Taxonomy" id="746691"/>
    <lineage>
        <taxon>Bacteria</taxon>
        <taxon>Bacillati</taxon>
        <taxon>Bacillota</taxon>
        <taxon>Bacilli</taxon>
        <taxon>Bacillales</taxon>
        <taxon>Bacillaceae</taxon>
        <taxon>Oceanobacillus</taxon>
    </lineage>
</organism>
<evidence type="ECO:0000256" key="5">
    <source>
        <dbReference type="ARBA" id="ARBA00023136"/>
    </source>
</evidence>
<dbReference type="PANTHER" id="PTHR10465">
    <property type="entry name" value="TRANSMEMBRANE GTPASE FZO1"/>
    <property type="match status" value="1"/>
</dbReference>
<dbReference type="Proteomes" id="UP001275436">
    <property type="component" value="Unassembled WGS sequence"/>
</dbReference>
<feature type="coiled-coil region" evidence="6">
    <location>
        <begin position="466"/>
        <end position="518"/>
    </location>
</feature>
<name>A0ABQ5TL73_9BACI</name>
<evidence type="ECO:0000256" key="1">
    <source>
        <dbReference type="ARBA" id="ARBA00004370"/>
    </source>
</evidence>
<feature type="domain" description="Dynamin N-terminal" evidence="7">
    <location>
        <begin position="627"/>
        <end position="851"/>
    </location>
</feature>
<evidence type="ECO:0000259" key="7">
    <source>
        <dbReference type="Pfam" id="PF00350"/>
    </source>
</evidence>
<feature type="domain" description="Dynamin N-terminal" evidence="7">
    <location>
        <begin position="47"/>
        <end position="201"/>
    </location>
</feature>
<evidence type="ECO:0000256" key="4">
    <source>
        <dbReference type="ARBA" id="ARBA00023134"/>
    </source>
</evidence>
<keyword evidence="3" id="KW-0378">Hydrolase</keyword>
<keyword evidence="2" id="KW-0547">Nucleotide-binding</keyword>
<comment type="caution">
    <text evidence="8">The sequence shown here is derived from an EMBL/GenBank/DDBJ whole genome shotgun (WGS) entry which is preliminary data.</text>
</comment>
<evidence type="ECO:0000313" key="9">
    <source>
        <dbReference type="Proteomes" id="UP001275436"/>
    </source>
</evidence>
<protein>
    <submittedName>
        <fullName evidence="8">GTPase</fullName>
    </submittedName>
</protein>
<dbReference type="Pfam" id="PF00350">
    <property type="entry name" value="Dynamin_N"/>
    <property type="match status" value="2"/>
</dbReference>
<dbReference type="RefSeq" id="WP_317958169.1">
    <property type="nucleotide sequence ID" value="NZ_BSKO01000001.1"/>
</dbReference>
<proteinExistence type="predicted"/>
<keyword evidence="9" id="KW-1185">Reference proteome</keyword>
<accession>A0ABQ5TL73</accession>
<evidence type="ECO:0000256" key="6">
    <source>
        <dbReference type="SAM" id="Coils"/>
    </source>
</evidence>
<evidence type="ECO:0000256" key="2">
    <source>
        <dbReference type="ARBA" id="ARBA00022741"/>
    </source>
</evidence>
<evidence type="ECO:0000313" key="8">
    <source>
        <dbReference type="EMBL" id="GLO66349.1"/>
    </source>
</evidence>
<evidence type="ECO:0000256" key="3">
    <source>
        <dbReference type="ARBA" id="ARBA00022801"/>
    </source>
</evidence>
<reference evidence="8 9" key="1">
    <citation type="submission" date="2023-02" db="EMBL/GenBank/DDBJ databases">
        <title>Oceanobacillus kimchii IFOP_LL358 isolated form Alexandrium catenella lab strain.</title>
        <authorList>
            <person name="Gajardo G."/>
            <person name="Ueki S."/>
            <person name="Maruyama F."/>
        </authorList>
    </citation>
    <scope>NUCLEOTIDE SEQUENCE [LARGE SCALE GENOMIC DNA]</scope>
    <source>
        <strain evidence="8 9">IFOP_LL358</strain>
    </source>
</reference>
<dbReference type="SUPFAM" id="SSF52540">
    <property type="entry name" value="P-loop containing nucleoside triphosphate hydrolases"/>
    <property type="match status" value="2"/>
</dbReference>
<dbReference type="CDD" id="cd09912">
    <property type="entry name" value="DLP_2"/>
    <property type="match status" value="2"/>
</dbReference>
<sequence length="1211" mass="141392">MVVQHQNTINQNQIIALYERMREYSDFIHADRMIDILEKYQNQELIIALVGHFSAGKSSMINHLMGLELLANSPIPTSANIVKITSGQGVANVYFHNGDKKVYTEPYDLQEIKQYSTDKRQISRIDISTSTPILPEGTAILDTPGIDAADDSDRMLTESALHLADYMLYITDYNHVQSEVNLQFLQTMEEKQLPYVVIVNQIDKHDDEELTFDEFQQKIKQTFDQWNLHPSKVFYTSLKDPQANYNQWDELYAFVYQMLTNKKDYLNTFTSMMHILEDHKSYVHSDTDKKLELFAADTENWSEKEEKWNELSDRLQQLTQQGEDLKESFTRELQQTLKNAYLMPAELREKAKTYLESQQTGFKVGGIFKSQKKTEEAKQEREQQFLDGLNESIQTALKWKIRDKWYEEINKQQLPSSLREQILPYIELQLDKQDLAKAIRKGAEVNGDFVLLYTNDLAEQIKGKFRRQMRVMLNEVSKQLQQHNAQEISNIEKELNHLNQLKETVENKEVIIQEKREYLHLLEVTLVDPKPSKETLEEMQNQIHVRKPNGTYNEEDTTEQMADTKSEIQKIDNYVEQNSAQLSQVSIRTLQKSMIEASSILNLSGFESYQNNLNKREYSLKNRSYTIALFGAFSAGKSSFANALIGEEVLPVSPNPTTAAVNRIRPVQEPYEHGQVVVSVKSEAAMIQDIQRITKAYRPPEGTLEELIEWVDKKTITKDENLQRMYRSYLAAIESGYQQMKDYLGSEMIITLQEFSFFVTEESKACFIKEMDLYYDCGITQQGITLVDTPGADSINARHTNVSFEYIKHADVILYVTYYNHALSRADKDFLMQLGRVKDVFELDKMFFIVNASDLAVDQAELAIVNNYVEEQLIQLGIRHPRLYPVSSKRSLQEKRGKEPLNDEMMKLEESFYSFIHNDLTSLTKQAAVRDLERAYHALIEYIRSLQMDESGKEQRKKEINDARNEIIQYVSTFNDDSYITRLKQKLEKQTFYVAQRFGIRFHDLFKEIYNPTTITESGSAGRDQLYRQFDELAVYINQELKQELQAISLRMEHLIHECMKEIHEEITSFAFHRDSIFELSSVELLEMSTPEKYPSILLEKNASLKKVFSNYKDTRSFFVKNQKETIKDQLYAIIEPYVKAYIDEGNTMLYKDYKEQWTSKLSQLKSQWQVELEEIADQYINRLFVSVDIEMIVERSKQLEKLLLEIRGKD</sequence>
<gene>
    <name evidence="8" type="ORF">MACH08_21330</name>
</gene>
<keyword evidence="4" id="KW-0342">GTP-binding</keyword>
<keyword evidence="5" id="KW-0472">Membrane</keyword>
<dbReference type="InterPro" id="IPR027417">
    <property type="entry name" value="P-loop_NTPase"/>
</dbReference>
<dbReference type="Gene3D" id="3.40.50.300">
    <property type="entry name" value="P-loop containing nucleotide triphosphate hydrolases"/>
    <property type="match status" value="2"/>
</dbReference>
<dbReference type="EMBL" id="BSKO01000001">
    <property type="protein sequence ID" value="GLO66349.1"/>
    <property type="molecule type" value="Genomic_DNA"/>
</dbReference>